<sequence length="161" mass="18046">MTTEHARRIPKLTLTQLPTADLQPYLIGGPPLPVLRHAFKTILLFQRGFNINPPLWLSFGKRLITNIGGVGNAFTAEYPDDVIFTSRASAFDGSRTQIRCLISGGSLKSFTRTLQKSEFRILLWDTNIRFLLPRLFAVSRRWLMCACGGRARPGALLSETI</sequence>
<protein>
    <submittedName>
        <fullName evidence="1">Uncharacterized protein</fullName>
    </submittedName>
</protein>
<keyword evidence="2" id="KW-1185">Reference proteome</keyword>
<evidence type="ECO:0000313" key="1">
    <source>
        <dbReference type="EMBL" id="GBP82154.1"/>
    </source>
</evidence>
<comment type="caution">
    <text evidence="1">The sequence shown here is derived from an EMBL/GenBank/DDBJ whole genome shotgun (WGS) entry which is preliminary data.</text>
</comment>
<name>A0A4C1Z4Z8_EUMVA</name>
<organism evidence="1 2">
    <name type="scientific">Eumeta variegata</name>
    <name type="common">Bagworm moth</name>
    <name type="synonym">Eumeta japonica</name>
    <dbReference type="NCBI Taxonomy" id="151549"/>
    <lineage>
        <taxon>Eukaryota</taxon>
        <taxon>Metazoa</taxon>
        <taxon>Ecdysozoa</taxon>
        <taxon>Arthropoda</taxon>
        <taxon>Hexapoda</taxon>
        <taxon>Insecta</taxon>
        <taxon>Pterygota</taxon>
        <taxon>Neoptera</taxon>
        <taxon>Endopterygota</taxon>
        <taxon>Lepidoptera</taxon>
        <taxon>Glossata</taxon>
        <taxon>Ditrysia</taxon>
        <taxon>Tineoidea</taxon>
        <taxon>Psychidae</taxon>
        <taxon>Oiketicinae</taxon>
        <taxon>Eumeta</taxon>
    </lineage>
</organism>
<dbReference type="Proteomes" id="UP000299102">
    <property type="component" value="Unassembled WGS sequence"/>
</dbReference>
<gene>
    <name evidence="1" type="ORF">EVAR_65350_1</name>
</gene>
<proteinExistence type="predicted"/>
<accession>A0A4C1Z4Z8</accession>
<reference evidence="1 2" key="1">
    <citation type="journal article" date="2019" name="Commun. Biol.">
        <title>The bagworm genome reveals a unique fibroin gene that provides high tensile strength.</title>
        <authorList>
            <person name="Kono N."/>
            <person name="Nakamura H."/>
            <person name="Ohtoshi R."/>
            <person name="Tomita M."/>
            <person name="Numata K."/>
            <person name="Arakawa K."/>
        </authorList>
    </citation>
    <scope>NUCLEOTIDE SEQUENCE [LARGE SCALE GENOMIC DNA]</scope>
</reference>
<dbReference type="EMBL" id="BGZK01001550">
    <property type="protein sequence ID" value="GBP82154.1"/>
    <property type="molecule type" value="Genomic_DNA"/>
</dbReference>
<evidence type="ECO:0000313" key="2">
    <source>
        <dbReference type="Proteomes" id="UP000299102"/>
    </source>
</evidence>
<dbReference type="AlphaFoldDB" id="A0A4C1Z4Z8"/>